<protein>
    <recommendedName>
        <fullName evidence="3">DUF58 domain-containing protein</fullName>
    </recommendedName>
</protein>
<reference evidence="2" key="1">
    <citation type="journal article" date="2019" name="Int. J. Syst. Evol. Microbiol.">
        <title>The Global Catalogue of Microorganisms (GCM) 10K type strain sequencing project: providing services to taxonomists for standard genome sequencing and annotation.</title>
        <authorList>
            <consortium name="The Broad Institute Genomics Platform"/>
            <consortium name="The Broad Institute Genome Sequencing Center for Infectious Disease"/>
            <person name="Wu L."/>
            <person name="Ma J."/>
        </authorList>
    </citation>
    <scope>NUCLEOTIDE SEQUENCE [LARGE SCALE GENOMIC DNA]</scope>
    <source>
        <strain evidence="2">KCTC 42211</strain>
    </source>
</reference>
<dbReference type="RefSeq" id="WP_386711659.1">
    <property type="nucleotide sequence ID" value="NZ_JBHRYF010000009.1"/>
</dbReference>
<dbReference type="Proteomes" id="UP001595724">
    <property type="component" value="Unassembled WGS sequence"/>
</dbReference>
<sequence length="122" mass="13320">MSLAVGAAFAVFVSEMPRVASWPLAVAALVHGVWLAWREAHARPVELVIPHAPARATVDGQAVDELAVRWRGPIAFVQWRVGGGRWRRHAFFPDTLPAARRRELRLAAPPPAPARRAVSVAP</sequence>
<name>A0ABV7UWB2_9GAMM</name>
<organism evidence="1 2">
    <name type="scientific">Luteimonas notoginsengisoli</name>
    <dbReference type="NCBI Taxonomy" id="1578200"/>
    <lineage>
        <taxon>Bacteria</taxon>
        <taxon>Pseudomonadati</taxon>
        <taxon>Pseudomonadota</taxon>
        <taxon>Gammaproteobacteria</taxon>
        <taxon>Lysobacterales</taxon>
        <taxon>Lysobacteraceae</taxon>
        <taxon>Luteimonas</taxon>
    </lineage>
</organism>
<evidence type="ECO:0000313" key="2">
    <source>
        <dbReference type="Proteomes" id="UP001595724"/>
    </source>
</evidence>
<gene>
    <name evidence="1" type="ORF">ACFOM9_13240</name>
</gene>
<evidence type="ECO:0000313" key="1">
    <source>
        <dbReference type="EMBL" id="MFC3661028.1"/>
    </source>
</evidence>
<accession>A0ABV7UWB2</accession>
<keyword evidence="2" id="KW-1185">Reference proteome</keyword>
<proteinExistence type="predicted"/>
<evidence type="ECO:0008006" key="3">
    <source>
        <dbReference type="Google" id="ProtNLM"/>
    </source>
</evidence>
<dbReference type="EMBL" id="JBHRYF010000009">
    <property type="protein sequence ID" value="MFC3661028.1"/>
    <property type="molecule type" value="Genomic_DNA"/>
</dbReference>
<comment type="caution">
    <text evidence="1">The sequence shown here is derived from an EMBL/GenBank/DDBJ whole genome shotgun (WGS) entry which is preliminary data.</text>
</comment>